<reference evidence="6" key="2">
    <citation type="submission" date="2020-09" db="EMBL/GenBank/DDBJ databases">
        <authorList>
            <person name="Sun Q."/>
            <person name="Ohkuma M."/>
        </authorList>
    </citation>
    <scope>NUCLEOTIDE SEQUENCE</scope>
    <source>
        <strain evidence="6">JCM 3346</strain>
    </source>
</reference>
<dbReference type="InterPro" id="IPR026881">
    <property type="entry name" value="WYL_dom"/>
</dbReference>
<dbReference type="InterPro" id="IPR028349">
    <property type="entry name" value="PafC-like"/>
</dbReference>
<reference evidence="6" key="1">
    <citation type="journal article" date="2014" name="Int. J. Syst. Evol. Microbiol.">
        <title>Complete genome sequence of Corynebacterium casei LMG S-19264T (=DSM 44701T), isolated from a smear-ripened cheese.</title>
        <authorList>
            <consortium name="US DOE Joint Genome Institute (JGI-PGF)"/>
            <person name="Walter F."/>
            <person name="Albersmeier A."/>
            <person name="Kalinowski J."/>
            <person name="Ruckert C."/>
        </authorList>
    </citation>
    <scope>NUCLEOTIDE SEQUENCE</scope>
    <source>
        <strain evidence="6">JCM 3346</strain>
    </source>
</reference>
<dbReference type="SUPFAM" id="SSF46785">
    <property type="entry name" value="Winged helix' DNA-binding domain"/>
    <property type="match status" value="1"/>
</dbReference>
<dbReference type="InterPro" id="IPR018356">
    <property type="entry name" value="Tscrpt_reg_HTH_DeoR_CS"/>
</dbReference>
<feature type="domain" description="HTH deoR-type" evidence="5">
    <location>
        <begin position="4"/>
        <end position="63"/>
    </location>
</feature>
<comment type="caution">
    <text evidence="6">The sequence shown here is derived from an EMBL/GenBank/DDBJ whole genome shotgun (WGS) entry which is preliminary data.</text>
</comment>
<protein>
    <submittedName>
        <fullName evidence="6">DeoR family transcriptional regulator</fullName>
    </submittedName>
</protein>
<evidence type="ECO:0000256" key="4">
    <source>
        <dbReference type="SAM" id="MobiDB-lite"/>
    </source>
</evidence>
<proteinExistence type="predicted"/>
<keyword evidence="7" id="KW-1185">Reference proteome</keyword>
<dbReference type="Pfam" id="PF08279">
    <property type="entry name" value="HTH_11"/>
    <property type="match status" value="1"/>
</dbReference>
<dbReference type="InterPro" id="IPR001034">
    <property type="entry name" value="DeoR_HTH"/>
</dbReference>
<feature type="compositionally biased region" description="Low complexity" evidence="4">
    <location>
        <begin position="327"/>
        <end position="338"/>
    </location>
</feature>
<evidence type="ECO:0000313" key="6">
    <source>
        <dbReference type="EMBL" id="GGR14604.1"/>
    </source>
</evidence>
<keyword evidence="1" id="KW-0805">Transcription regulation</keyword>
<dbReference type="AlphaFoldDB" id="A0A918CBC2"/>
<evidence type="ECO:0000256" key="1">
    <source>
        <dbReference type="ARBA" id="ARBA00023015"/>
    </source>
</evidence>
<dbReference type="PANTHER" id="PTHR34580">
    <property type="match status" value="1"/>
</dbReference>
<sequence>MTDGSARMLSLLSLLQARREWPAAELAERLAVSTRTIRRDVERLRELGYRVSATMGPDGGYRLAAGEELPPLRFDDEQAVALAIALSSVAGGGAAIEEAAERALATVRKVLPSRLRHRVDGLRFAHEPSAVRTDPEVILAVSEAVRERRVLRFGYRRGDGVEADGGPPRRVEPHELVARDGRWYLVAFELEREDWRLYRLDRMAPRAPHGARFAPRRIPHGDALAFLTARFRGAVEHRDVAAGSADAGSGATPAWPCIGEAVVRAEASELAPWLEPGELIEAADGRCRLALGSWSWAGVIARLLQFERPFELLGPPELEVAAESAAARLSSAGRASPGTRTRRAGR</sequence>
<dbReference type="InterPro" id="IPR036390">
    <property type="entry name" value="WH_DNA-bd_sf"/>
</dbReference>
<accession>A0A918CBC2</accession>
<evidence type="ECO:0000259" key="5">
    <source>
        <dbReference type="PROSITE" id="PS51000"/>
    </source>
</evidence>
<dbReference type="PROSITE" id="PS00894">
    <property type="entry name" value="HTH_DEOR_1"/>
    <property type="match status" value="1"/>
</dbReference>
<dbReference type="InterPro" id="IPR051534">
    <property type="entry name" value="CBASS_pafABC_assoc_protein"/>
</dbReference>
<dbReference type="EMBL" id="BMRJ01000001">
    <property type="protein sequence ID" value="GGR14604.1"/>
    <property type="molecule type" value="Genomic_DNA"/>
</dbReference>
<feature type="region of interest" description="Disordered" evidence="4">
    <location>
        <begin position="327"/>
        <end position="346"/>
    </location>
</feature>
<dbReference type="Proteomes" id="UP000610303">
    <property type="component" value="Unassembled WGS sequence"/>
</dbReference>
<dbReference type="PIRSF" id="PIRSF016838">
    <property type="entry name" value="PafC"/>
    <property type="match status" value="1"/>
</dbReference>
<keyword evidence="2" id="KW-0238">DNA-binding</keyword>
<dbReference type="Gene3D" id="1.10.10.10">
    <property type="entry name" value="Winged helix-like DNA-binding domain superfamily/Winged helix DNA-binding domain"/>
    <property type="match status" value="1"/>
</dbReference>
<dbReference type="InterPro" id="IPR013196">
    <property type="entry name" value="HTH_11"/>
</dbReference>
<dbReference type="PROSITE" id="PS51000">
    <property type="entry name" value="HTH_DEOR_2"/>
    <property type="match status" value="1"/>
</dbReference>
<gene>
    <name evidence="6" type="ORF">GCM10010196_04040</name>
</gene>
<evidence type="ECO:0000256" key="3">
    <source>
        <dbReference type="ARBA" id="ARBA00023163"/>
    </source>
</evidence>
<dbReference type="GO" id="GO:0003677">
    <property type="term" value="F:DNA binding"/>
    <property type="evidence" value="ECO:0007669"/>
    <property type="project" value="UniProtKB-KW"/>
</dbReference>
<dbReference type="InterPro" id="IPR036388">
    <property type="entry name" value="WH-like_DNA-bd_sf"/>
</dbReference>
<organism evidence="6 7">
    <name type="scientific">Agromyces mediolanus</name>
    <name type="common">Corynebacterium mediolanum</name>
    <dbReference type="NCBI Taxonomy" id="41986"/>
    <lineage>
        <taxon>Bacteria</taxon>
        <taxon>Bacillati</taxon>
        <taxon>Actinomycetota</taxon>
        <taxon>Actinomycetes</taxon>
        <taxon>Micrococcales</taxon>
        <taxon>Microbacteriaceae</taxon>
        <taxon>Agromyces</taxon>
    </lineage>
</organism>
<dbReference type="GO" id="GO:0003700">
    <property type="term" value="F:DNA-binding transcription factor activity"/>
    <property type="evidence" value="ECO:0007669"/>
    <property type="project" value="InterPro"/>
</dbReference>
<dbReference type="Pfam" id="PF13280">
    <property type="entry name" value="WYL"/>
    <property type="match status" value="1"/>
</dbReference>
<name>A0A918CBC2_AGRME</name>
<evidence type="ECO:0000256" key="2">
    <source>
        <dbReference type="ARBA" id="ARBA00023125"/>
    </source>
</evidence>
<dbReference type="RefSeq" id="WP_189083640.1">
    <property type="nucleotide sequence ID" value="NZ_BMRJ01000001.1"/>
</dbReference>
<dbReference type="PROSITE" id="PS52050">
    <property type="entry name" value="WYL"/>
    <property type="match status" value="1"/>
</dbReference>
<dbReference type="PANTHER" id="PTHR34580:SF3">
    <property type="entry name" value="PROTEIN PAFB"/>
    <property type="match status" value="1"/>
</dbReference>
<evidence type="ECO:0000313" key="7">
    <source>
        <dbReference type="Proteomes" id="UP000610303"/>
    </source>
</evidence>
<keyword evidence="3" id="KW-0804">Transcription</keyword>